<dbReference type="EMBL" id="PGCI01000611">
    <property type="protein sequence ID" value="PLW24323.1"/>
    <property type="molecule type" value="Genomic_DNA"/>
</dbReference>
<feature type="region of interest" description="Disordered" evidence="1">
    <location>
        <begin position="1"/>
        <end position="23"/>
    </location>
</feature>
<comment type="caution">
    <text evidence="2">The sequence shown here is derived from an EMBL/GenBank/DDBJ whole genome shotgun (WGS) entry which is preliminary data.</text>
</comment>
<feature type="region of interest" description="Disordered" evidence="1">
    <location>
        <begin position="169"/>
        <end position="202"/>
    </location>
</feature>
<organism evidence="2 3">
    <name type="scientific">Puccinia coronata f. sp. avenae</name>
    <dbReference type="NCBI Taxonomy" id="200324"/>
    <lineage>
        <taxon>Eukaryota</taxon>
        <taxon>Fungi</taxon>
        <taxon>Dikarya</taxon>
        <taxon>Basidiomycota</taxon>
        <taxon>Pucciniomycotina</taxon>
        <taxon>Pucciniomycetes</taxon>
        <taxon>Pucciniales</taxon>
        <taxon>Pucciniaceae</taxon>
        <taxon>Puccinia</taxon>
    </lineage>
</organism>
<sequence length="418" mass="45746">MDPLMTDSLSAPPKAEQSKSASVNPQLAPLLVVSQETSRSQSTQSTSFTAPIERQGSLKYQPGSIVLNQLAVPAPLEGYNPLSTIVAAGATIKDANLVAGILGRQWSLFMTVCHFNNISLMQAVSTQGILENLVGSNASMSLSEYWNASDKLARRDAFIEAHESADLSPITSNPDVQMRPSPQPPLPPHAVQSMAKPPCNSSEYNPRSRFPLRYYSMNSTIGNWIRRCNATTRMMEIGDFFIRADHALGRVNCQDQRKKDHRSSSPDQPLQKIAFKAKCSLAAATATANTVVTAASQRRKATSLRHRPAAARKLSQAQSKAVATTTAIEQQIIQRVEPRKPQSTALYQHQLGSHGNQGLSEHSALLSSAVSKLERSLPPLMSFKLIDQMGPKIAKEPYKSPSKRSFFAYRLLRNSSNH</sequence>
<evidence type="ECO:0000313" key="3">
    <source>
        <dbReference type="Proteomes" id="UP000235392"/>
    </source>
</evidence>
<evidence type="ECO:0000313" key="2">
    <source>
        <dbReference type="EMBL" id="PLW24323.1"/>
    </source>
</evidence>
<name>A0A2N5TFR3_9BASI</name>
<gene>
    <name evidence="2" type="ORF">PCASD_06551</name>
</gene>
<proteinExistence type="predicted"/>
<protein>
    <submittedName>
        <fullName evidence="2">Uncharacterized protein</fullName>
    </submittedName>
</protein>
<reference evidence="2 3" key="1">
    <citation type="submission" date="2017-11" db="EMBL/GenBank/DDBJ databases">
        <title>De novo assembly and phasing of dikaryotic genomes from two isolates of Puccinia coronata f. sp. avenae, the causal agent of oat crown rust.</title>
        <authorList>
            <person name="Miller M.E."/>
            <person name="Zhang Y."/>
            <person name="Omidvar V."/>
            <person name="Sperschneider J."/>
            <person name="Schwessinger B."/>
            <person name="Raley C."/>
            <person name="Palmer J.M."/>
            <person name="Garnica D."/>
            <person name="Upadhyaya N."/>
            <person name="Rathjen J."/>
            <person name="Taylor J.M."/>
            <person name="Park R.F."/>
            <person name="Dodds P.N."/>
            <person name="Hirsch C.D."/>
            <person name="Kianian S.F."/>
            <person name="Figueroa M."/>
        </authorList>
    </citation>
    <scope>NUCLEOTIDE SEQUENCE [LARGE SCALE GENOMIC DNA]</scope>
    <source>
        <strain evidence="2">12SD80</strain>
    </source>
</reference>
<accession>A0A2N5TFR3</accession>
<dbReference type="AlphaFoldDB" id="A0A2N5TFR3"/>
<dbReference type="Proteomes" id="UP000235392">
    <property type="component" value="Unassembled WGS sequence"/>
</dbReference>
<evidence type="ECO:0000256" key="1">
    <source>
        <dbReference type="SAM" id="MobiDB-lite"/>
    </source>
</evidence>